<comment type="cofactor">
    <cofactor evidence="6">
        <name>Mg(2+)</name>
        <dbReference type="ChEBI" id="CHEBI:18420"/>
    </cofactor>
    <cofactor evidence="6">
        <name>Mn(2+)</name>
        <dbReference type="ChEBI" id="CHEBI:29035"/>
    </cofactor>
    <text evidence="6">Divalent metal cations. Prefers magnesium or manganese.</text>
</comment>
<dbReference type="SMART" id="SM00919">
    <property type="entry name" value="Malic_M"/>
    <property type="match status" value="1"/>
</dbReference>
<evidence type="ECO:0000256" key="5">
    <source>
        <dbReference type="PIRSR" id="PIRSR000106-2"/>
    </source>
</evidence>
<comment type="caution">
    <text evidence="10">The sequence shown here is derived from an EMBL/GenBank/DDBJ whole genome shotgun (WGS) entry which is preliminary data.</text>
</comment>
<dbReference type="Proteomes" id="UP000614287">
    <property type="component" value="Unassembled WGS sequence"/>
</dbReference>
<dbReference type="InterPro" id="IPR012302">
    <property type="entry name" value="Malic_NAD-bd"/>
</dbReference>
<feature type="binding site" evidence="6">
    <location>
        <position position="239"/>
    </location>
    <ligand>
        <name>a divalent metal cation</name>
        <dbReference type="ChEBI" id="CHEBI:60240"/>
    </ligand>
</feature>
<evidence type="ECO:0000256" key="3">
    <source>
        <dbReference type="ARBA" id="ARBA00023027"/>
    </source>
</evidence>
<keyword evidence="2" id="KW-0560">Oxidoreductase</keyword>
<proteinExistence type="inferred from homology"/>
<dbReference type="PANTHER" id="PTHR23406">
    <property type="entry name" value="MALIC ENZYME-RELATED"/>
    <property type="match status" value="1"/>
</dbReference>
<dbReference type="Pfam" id="PF00390">
    <property type="entry name" value="malic"/>
    <property type="match status" value="1"/>
</dbReference>
<organism evidence="10 11">
    <name type="scientific">Formosimonas limnophila</name>
    <dbReference type="NCBI Taxonomy" id="1384487"/>
    <lineage>
        <taxon>Bacteria</taxon>
        <taxon>Pseudomonadati</taxon>
        <taxon>Pseudomonadota</taxon>
        <taxon>Betaproteobacteria</taxon>
        <taxon>Burkholderiales</taxon>
        <taxon>Burkholderiaceae</taxon>
        <taxon>Formosimonas</taxon>
    </lineage>
</organism>
<dbReference type="NCBIfam" id="NF010052">
    <property type="entry name" value="PRK13529.1"/>
    <property type="match status" value="1"/>
</dbReference>
<dbReference type="SUPFAM" id="SSF53223">
    <property type="entry name" value="Aminoacid dehydrogenase-like, N-terminal domain"/>
    <property type="match status" value="1"/>
</dbReference>
<dbReference type="InterPro" id="IPR012301">
    <property type="entry name" value="Malic_N_dom"/>
</dbReference>
<evidence type="ECO:0000256" key="2">
    <source>
        <dbReference type="ARBA" id="ARBA00023002"/>
    </source>
</evidence>
<reference evidence="10" key="2">
    <citation type="submission" date="2020-09" db="EMBL/GenBank/DDBJ databases">
        <authorList>
            <person name="Sun Q."/>
            <person name="Kim S."/>
        </authorList>
    </citation>
    <scope>NUCLEOTIDE SEQUENCE</scope>
    <source>
        <strain evidence="10">KCTC 32501</strain>
    </source>
</reference>
<dbReference type="Gene3D" id="3.40.50.10380">
    <property type="entry name" value="Malic enzyme, N-terminal domain"/>
    <property type="match status" value="1"/>
</dbReference>
<dbReference type="PIRSF" id="PIRSF000106">
    <property type="entry name" value="ME"/>
    <property type="match status" value="1"/>
</dbReference>
<dbReference type="AlphaFoldDB" id="A0A8J3FZZ7"/>
<dbReference type="InterPro" id="IPR037062">
    <property type="entry name" value="Malic_N_dom_sf"/>
</dbReference>
<dbReference type="GO" id="GO:0016616">
    <property type="term" value="F:oxidoreductase activity, acting on the CH-OH group of donors, NAD or NADP as acceptor"/>
    <property type="evidence" value="ECO:0007669"/>
    <property type="project" value="InterPro"/>
</dbReference>
<dbReference type="EMBL" id="BMZG01000013">
    <property type="protein sequence ID" value="GHA78781.1"/>
    <property type="molecule type" value="Genomic_DNA"/>
</dbReference>
<dbReference type="GO" id="GO:0004470">
    <property type="term" value="F:malic enzyme activity"/>
    <property type="evidence" value="ECO:0007669"/>
    <property type="project" value="InterPro"/>
</dbReference>
<evidence type="ECO:0000313" key="10">
    <source>
        <dbReference type="EMBL" id="GHA78781.1"/>
    </source>
</evidence>
<dbReference type="PRINTS" id="PR00072">
    <property type="entry name" value="MALOXRDTASE"/>
</dbReference>
<dbReference type="SMART" id="SM01274">
    <property type="entry name" value="malic"/>
    <property type="match status" value="1"/>
</dbReference>
<evidence type="ECO:0000259" key="8">
    <source>
        <dbReference type="SMART" id="SM00919"/>
    </source>
</evidence>
<reference evidence="10" key="1">
    <citation type="journal article" date="2014" name="Int. J. Syst. Evol. Microbiol.">
        <title>Complete genome sequence of Corynebacterium casei LMG S-19264T (=DSM 44701T), isolated from a smear-ripened cheese.</title>
        <authorList>
            <consortium name="US DOE Joint Genome Institute (JGI-PGF)"/>
            <person name="Walter F."/>
            <person name="Albersmeier A."/>
            <person name="Kalinowski J."/>
            <person name="Ruckert C."/>
        </authorList>
    </citation>
    <scope>NUCLEOTIDE SEQUENCE</scope>
    <source>
        <strain evidence="10">KCTC 32501</strain>
    </source>
</reference>
<dbReference type="SUPFAM" id="SSF51735">
    <property type="entry name" value="NAD(P)-binding Rossmann-fold domains"/>
    <property type="match status" value="1"/>
</dbReference>
<keyword evidence="3" id="KW-0520">NAD</keyword>
<evidence type="ECO:0000313" key="11">
    <source>
        <dbReference type="Proteomes" id="UP000614287"/>
    </source>
</evidence>
<name>A0A8J3FZZ7_9BURK</name>
<dbReference type="InterPro" id="IPR001891">
    <property type="entry name" value="Malic_OxRdtase"/>
</dbReference>
<evidence type="ECO:0000256" key="7">
    <source>
        <dbReference type="RuleBase" id="RU003427"/>
    </source>
</evidence>
<dbReference type="GO" id="GO:0051287">
    <property type="term" value="F:NAD binding"/>
    <property type="evidence" value="ECO:0007669"/>
    <property type="project" value="InterPro"/>
</dbReference>
<keyword evidence="11" id="KW-1185">Reference proteome</keyword>
<feature type="binding site" evidence="5">
    <location>
        <position position="453"/>
    </location>
    <ligand>
        <name>(S)-malate</name>
        <dbReference type="ChEBI" id="CHEBI:15589"/>
    </ligand>
</feature>
<dbReference type="GO" id="GO:0046872">
    <property type="term" value="F:metal ion binding"/>
    <property type="evidence" value="ECO:0007669"/>
    <property type="project" value="UniProtKB-KW"/>
</dbReference>
<evidence type="ECO:0000256" key="4">
    <source>
        <dbReference type="PIRSR" id="PIRSR000106-1"/>
    </source>
</evidence>
<evidence type="ECO:0000259" key="9">
    <source>
        <dbReference type="SMART" id="SM01274"/>
    </source>
</evidence>
<dbReference type="Gene3D" id="3.40.50.720">
    <property type="entry name" value="NAD(P)-binding Rossmann-like Domain"/>
    <property type="match status" value="1"/>
</dbReference>
<dbReference type="RefSeq" id="WP_189493814.1">
    <property type="nucleotide sequence ID" value="NZ_BMZG01000013.1"/>
</dbReference>
<feature type="binding site" evidence="6">
    <location>
        <position position="238"/>
    </location>
    <ligand>
        <name>a divalent metal cation</name>
        <dbReference type="ChEBI" id="CHEBI:60240"/>
    </ligand>
</feature>
<keyword evidence="6 7" id="KW-0479">Metal-binding</keyword>
<evidence type="ECO:0000256" key="6">
    <source>
        <dbReference type="PIRSR" id="PIRSR000106-3"/>
    </source>
</evidence>
<dbReference type="InterPro" id="IPR036291">
    <property type="entry name" value="NAD(P)-bd_dom_sf"/>
</dbReference>
<dbReference type="GO" id="GO:0006108">
    <property type="term" value="P:malate metabolic process"/>
    <property type="evidence" value="ECO:0007669"/>
    <property type="project" value="TreeGrafter"/>
</dbReference>
<feature type="domain" description="Malic enzyme NAD-binding" evidence="8">
    <location>
        <begin position="263"/>
        <end position="522"/>
    </location>
</feature>
<feature type="binding site" evidence="5">
    <location>
        <position position="409"/>
    </location>
    <ligand>
        <name>(S)-malate</name>
        <dbReference type="ChEBI" id="CHEBI:15589"/>
    </ligand>
</feature>
<sequence length="555" mass="61426">MQDTVKIKSRGRTLLEDPYLNKGTAFSIEERRAFGIEGRLPQRVETLEEQVARSYEQYQKFATPLDKYVYLRALQDYNRTTFYALVMAHIEEMLPIVYTPTVGEAIQEFSHIYREPRGLIVTEDNYQRLDEILASYGENDLAVVTDAEGILGIGDQGFGGIAICMGKLSLYSLTAGIDPARSLPVLLDFGTDNKKLLEDPFYLGVRKTRIRGDKYFEIIDAFIAAWKKRFPKALLQWEDLSKSSAFEVLARYRDVVPSFNDDIQGTGATALAGLLAATEQGKTLPDQVFLVSGAGAGGIGVAKQVKNGLVRLGLSDEEAKKRIYVLDSRGLILTDREGLEDYKMEFAHPRSDLANWEFASKNPNLIETIRNAKVTVLLGLSGQGGSFDQKVIDEVMKNTPRPIIFAMSNPTNLTEILPKDAICWTDGHAIVVTGSPFSPVEWKGKTHQIGQGNNTFVFPGIGWGVAAAGARTVEAEMMTEAAFALATQVTSERLATGAAFPPITDLMKVTNHVARAVAECAFRLGVATVTREEMESRLAERDWVPKYSTYEYDPS</sequence>
<comment type="similarity">
    <text evidence="1 7">Belongs to the malic enzymes family.</text>
</comment>
<dbReference type="Pfam" id="PF03949">
    <property type="entry name" value="Malic_M"/>
    <property type="match status" value="1"/>
</dbReference>
<gene>
    <name evidence="10" type="ORF">GCM10009007_19820</name>
</gene>
<evidence type="ECO:0000256" key="1">
    <source>
        <dbReference type="ARBA" id="ARBA00008785"/>
    </source>
</evidence>
<feature type="binding site" evidence="6">
    <location>
        <position position="262"/>
    </location>
    <ligand>
        <name>a divalent metal cation</name>
        <dbReference type="ChEBI" id="CHEBI:60240"/>
    </ligand>
</feature>
<dbReference type="InterPro" id="IPR046346">
    <property type="entry name" value="Aminoacid_DH-like_N_sf"/>
</dbReference>
<feature type="domain" description="Malic enzyme N-terminal" evidence="9">
    <location>
        <begin position="75"/>
        <end position="253"/>
    </location>
</feature>
<accession>A0A8J3FZZ7</accession>
<feature type="active site" description="Proton acceptor" evidence="4">
    <location>
        <position position="167"/>
    </location>
</feature>
<dbReference type="PANTHER" id="PTHR23406:SF34">
    <property type="entry name" value="NAD-DEPENDENT MALIC ENZYME, MITOCHONDRIAL"/>
    <property type="match status" value="1"/>
</dbReference>
<protein>
    <submittedName>
        <fullName evidence="10">Malate dehydrogenase</fullName>
    </submittedName>
</protein>
<feature type="active site" description="Proton donor" evidence="4">
    <location>
        <position position="98"/>
    </location>
</feature>